<dbReference type="PROSITE" id="PS51186">
    <property type="entry name" value="GNAT"/>
    <property type="match status" value="1"/>
</dbReference>
<dbReference type="Gene3D" id="3.40.630.30">
    <property type="match status" value="1"/>
</dbReference>
<evidence type="ECO:0000259" key="1">
    <source>
        <dbReference type="PROSITE" id="PS51186"/>
    </source>
</evidence>
<keyword evidence="3" id="KW-1185">Reference proteome</keyword>
<gene>
    <name evidence="2" type="ORF">GCM10007907_37740</name>
</gene>
<protein>
    <recommendedName>
        <fullName evidence="1">N-acetyltransferase domain-containing protein</fullName>
    </recommendedName>
</protein>
<evidence type="ECO:0000313" key="3">
    <source>
        <dbReference type="Proteomes" id="UP001156706"/>
    </source>
</evidence>
<dbReference type="SUPFAM" id="SSF54909">
    <property type="entry name" value="Dimeric alpha+beta barrel"/>
    <property type="match status" value="1"/>
</dbReference>
<dbReference type="RefSeq" id="WP_308447079.1">
    <property type="nucleotide sequence ID" value="NZ_BSOG01000006.1"/>
</dbReference>
<dbReference type="Pfam" id="PF08445">
    <property type="entry name" value="FR47"/>
    <property type="match status" value="1"/>
</dbReference>
<organism evidence="2 3">
    <name type="scientific">Chitinimonas prasina</name>
    <dbReference type="NCBI Taxonomy" id="1434937"/>
    <lineage>
        <taxon>Bacteria</taxon>
        <taxon>Pseudomonadati</taxon>
        <taxon>Pseudomonadota</taxon>
        <taxon>Betaproteobacteria</taxon>
        <taxon>Neisseriales</taxon>
        <taxon>Chitinibacteraceae</taxon>
        <taxon>Chitinimonas</taxon>
    </lineage>
</organism>
<reference evidence="3" key="1">
    <citation type="journal article" date="2019" name="Int. J. Syst. Evol. Microbiol.">
        <title>The Global Catalogue of Microorganisms (GCM) 10K type strain sequencing project: providing services to taxonomists for standard genome sequencing and annotation.</title>
        <authorList>
            <consortium name="The Broad Institute Genomics Platform"/>
            <consortium name="The Broad Institute Genome Sequencing Center for Infectious Disease"/>
            <person name="Wu L."/>
            <person name="Ma J."/>
        </authorList>
    </citation>
    <scope>NUCLEOTIDE SEQUENCE [LARGE SCALE GENOMIC DNA]</scope>
    <source>
        <strain evidence="3">NBRC 110044</strain>
    </source>
</reference>
<accession>A0ABQ5YPZ1</accession>
<dbReference type="Pfam" id="PF03992">
    <property type="entry name" value="ABM"/>
    <property type="match status" value="1"/>
</dbReference>
<dbReference type="PANTHER" id="PTHR37811">
    <property type="entry name" value="BLL5343 PROTEIN"/>
    <property type="match status" value="1"/>
</dbReference>
<feature type="domain" description="N-acetyltransferase" evidence="1">
    <location>
        <begin position="110"/>
        <end position="246"/>
    </location>
</feature>
<dbReference type="SUPFAM" id="SSF55729">
    <property type="entry name" value="Acyl-CoA N-acyltransferases (Nat)"/>
    <property type="match status" value="1"/>
</dbReference>
<dbReference type="InterPro" id="IPR000182">
    <property type="entry name" value="GNAT_dom"/>
</dbReference>
<dbReference type="InterPro" id="IPR052936">
    <property type="entry name" value="Jasmonate_Hydroxylase-like"/>
</dbReference>
<dbReference type="CDD" id="cd04301">
    <property type="entry name" value="NAT_SF"/>
    <property type="match status" value="1"/>
</dbReference>
<dbReference type="PANTHER" id="PTHR37811:SF2">
    <property type="entry name" value="ABM DOMAIN-CONTAINING PROTEIN"/>
    <property type="match status" value="1"/>
</dbReference>
<name>A0ABQ5YPZ1_9NEIS</name>
<dbReference type="InterPro" id="IPR011008">
    <property type="entry name" value="Dimeric_a/b-barrel"/>
</dbReference>
<dbReference type="Gene3D" id="3.30.70.100">
    <property type="match status" value="1"/>
</dbReference>
<evidence type="ECO:0000313" key="2">
    <source>
        <dbReference type="EMBL" id="GLR14984.1"/>
    </source>
</evidence>
<sequence>MFAATPKPPYYAVIFTSQRSAVTAGYDNTAERMVALAQLQPGFLGVESVRGTDGLGITVSYWESEAAIANWKQHGEHSLAREQGRKSWYAAFETRVARVERAYGQQRPELRFVPAGEADKPYILEQTRLNLPQRALGNWGVEQLEQDWPLLQNHLLYLDHDRIGILRWRLRDESLHISDFQIEASHRNRGLGSQAMLQFAQLARAQGHARVSLRVLHDNPARRLYERLGYAEIERSDHWAVLAKFV</sequence>
<dbReference type="InterPro" id="IPR013653">
    <property type="entry name" value="GCN5-like_dom"/>
</dbReference>
<proteinExistence type="predicted"/>
<dbReference type="InterPro" id="IPR016181">
    <property type="entry name" value="Acyl_CoA_acyltransferase"/>
</dbReference>
<dbReference type="InterPro" id="IPR007138">
    <property type="entry name" value="ABM_dom"/>
</dbReference>
<comment type="caution">
    <text evidence="2">The sequence shown here is derived from an EMBL/GenBank/DDBJ whole genome shotgun (WGS) entry which is preliminary data.</text>
</comment>
<dbReference type="EMBL" id="BSOG01000006">
    <property type="protein sequence ID" value="GLR14984.1"/>
    <property type="molecule type" value="Genomic_DNA"/>
</dbReference>
<dbReference type="Proteomes" id="UP001156706">
    <property type="component" value="Unassembled WGS sequence"/>
</dbReference>